<dbReference type="InterPro" id="IPR017452">
    <property type="entry name" value="GPCR_Rhodpsn_7TM"/>
</dbReference>
<evidence type="ECO:0000256" key="3">
    <source>
        <dbReference type="ARBA" id="ARBA00022692"/>
    </source>
</evidence>
<keyword evidence="11" id="KW-0716">Sensory transduction</keyword>
<feature type="transmembrane region" description="Helical" evidence="11">
    <location>
        <begin position="65"/>
        <end position="87"/>
    </location>
</feature>
<dbReference type="PROSITE" id="PS00237">
    <property type="entry name" value="G_PROTEIN_RECEP_F1_1"/>
    <property type="match status" value="1"/>
</dbReference>
<keyword evidence="2 11" id="KW-1003">Cell membrane</keyword>
<comment type="subcellular location">
    <subcellularLocation>
        <location evidence="1 11">Cell membrane</location>
        <topology evidence="1 11">Multi-pass membrane protein</topology>
    </subcellularLocation>
</comment>
<evidence type="ECO:0000256" key="1">
    <source>
        <dbReference type="ARBA" id="ARBA00004651"/>
    </source>
</evidence>
<evidence type="ECO:0000256" key="7">
    <source>
        <dbReference type="ARBA" id="ARBA00023136"/>
    </source>
</evidence>
<organism evidence="13 14">
    <name type="scientific">Pyxicephalus adspersus</name>
    <name type="common">African bullfrog</name>
    <dbReference type="NCBI Taxonomy" id="30357"/>
    <lineage>
        <taxon>Eukaryota</taxon>
        <taxon>Metazoa</taxon>
        <taxon>Chordata</taxon>
        <taxon>Craniata</taxon>
        <taxon>Vertebrata</taxon>
        <taxon>Euteleostomi</taxon>
        <taxon>Amphibia</taxon>
        <taxon>Batrachia</taxon>
        <taxon>Anura</taxon>
        <taxon>Neobatrachia</taxon>
        <taxon>Ranoidea</taxon>
        <taxon>Pyxicephalidae</taxon>
        <taxon>Pyxicephalinae</taxon>
        <taxon>Pyxicephalus</taxon>
    </lineage>
</organism>
<evidence type="ECO:0000256" key="4">
    <source>
        <dbReference type="ARBA" id="ARBA00022725"/>
    </source>
</evidence>
<dbReference type="GO" id="GO:0004984">
    <property type="term" value="F:olfactory receptor activity"/>
    <property type="evidence" value="ECO:0007669"/>
    <property type="project" value="InterPro"/>
</dbReference>
<evidence type="ECO:0000313" key="13">
    <source>
        <dbReference type="EMBL" id="DBA30205.1"/>
    </source>
</evidence>
<dbReference type="PROSITE" id="PS50262">
    <property type="entry name" value="G_PROTEIN_RECEP_F1_2"/>
    <property type="match status" value="1"/>
</dbReference>
<evidence type="ECO:0000256" key="9">
    <source>
        <dbReference type="ARBA" id="ARBA00023224"/>
    </source>
</evidence>
<feature type="transmembrane region" description="Helical" evidence="11">
    <location>
        <begin position="7"/>
        <end position="30"/>
    </location>
</feature>
<evidence type="ECO:0000256" key="8">
    <source>
        <dbReference type="ARBA" id="ARBA00023170"/>
    </source>
</evidence>
<gene>
    <name evidence="13" type="ORF">GDO54_006218</name>
</gene>
<comment type="caution">
    <text evidence="13">The sequence shown here is derived from an EMBL/GenBank/DDBJ whole genome shotgun (WGS) entry which is preliminary data.</text>
</comment>
<keyword evidence="3 10" id="KW-0812">Transmembrane</keyword>
<dbReference type="Proteomes" id="UP001181693">
    <property type="component" value="Unassembled WGS sequence"/>
</dbReference>
<keyword evidence="4 11" id="KW-0552">Olfaction</keyword>
<evidence type="ECO:0000313" key="14">
    <source>
        <dbReference type="Proteomes" id="UP001181693"/>
    </source>
</evidence>
<dbReference type="AlphaFoldDB" id="A0AAV3AQR6"/>
<proteinExistence type="inferred from homology"/>
<feature type="transmembrane region" description="Helical" evidence="11">
    <location>
        <begin position="107"/>
        <end position="125"/>
    </location>
</feature>
<feature type="transmembrane region" description="Helical" evidence="11">
    <location>
        <begin position="162"/>
        <end position="192"/>
    </location>
</feature>
<dbReference type="InterPro" id="IPR000725">
    <property type="entry name" value="Olfact_rcpt"/>
</dbReference>
<name>A0AAV3AQR6_PYXAD</name>
<evidence type="ECO:0000256" key="11">
    <source>
        <dbReference type="RuleBase" id="RU363047"/>
    </source>
</evidence>
<protein>
    <recommendedName>
        <fullName evidence="11">Olfactory receptor</fullName>
    </recommendedName>
</protein>
<dbReference type="SUPFAM" id="SSF81321">
    <property type="entry name" value="Family A G protein-coupled receptor-like"/>
    <property type="match status" value="1"/>
</dbReference>
<dbReference type="FunFam" id="1.20.1070.10:FF:000008">
    <property type="entry name" value="Olfactory receptor"/>
    <property type="match status" value="1"/>
</dbReference>
<dbReference type="InterPro" id="IPR000276">
    <property type="entry name" value="GPCR_Rhodpsn"/>
</dbReference>
<comment type="similarity">
    <text evidence="10">Belongs to the G-protein coupled receptor 1 family.</text>
</comment>
<dbReference type="Pfam" id="PF13853">
    <property type="entry name" value="7tm_4"/>
    <property type="match status" value="1"/>
</dbReference>
<keyword evidence="5 11" id="KW-1133">Transmembrane helix</keyword>
<feature type="transmembrane region" description="Helical" evidence="11">
    <location>
        <begin position="239"/>
        <end position="259"/>
    </location>
</feature>
<sequence length="286" mass="32297">MYLISSVGNLLITSLVCLASTLHTPMYFFLCNLSVQDMLYITSILPKLMAITVTDDTSISFTGCIMQMFMFVFCLDAEFFLLTAMAYDRYVAICKPLHYSAIMNNRVCLLLNVLCWIAGGLNGLMHSLMVSKLSFCKLQDINHIFCELKTMLAISCSDTSKIITIILIEGLFIGVIPFFLIMTSYIFIISAILKIRTSAGRLKIFSSCSSHLVIVILLYGTSLGFYMKTDSENSQEQDKLFSLLYIAVVPMLNPLVYSLRNKEVVNAMKTLFKITKLTVRSQYYNK</sequence>
<dbReference type="Gene3D" id="1.20.1070.10">
    <property type="entry name" value="Rhodopsin 7-helix transmembrane proteins"/>
    <property type="match status" value="1"/>
</dbReference>
<evidence type="ECO:0000259" key="12">
    <source>
        <dbReference type="PROSITE" id="PS50262"/>
    </source>
</evidence>
<dbReference type="CDD" id="cd13954">
    <property type="entry name" value="7tmA_OR"/>
    <property type="match status" value="1"/>
</dbReference>
<keyword evidence="6 10" id="KW-0297">G-protein coupled receptor</keyword>
<accession>A0AAV3AQR6</accession>
<dbReference type="PANTHER" id="PTHR26452">
    <property type="entry name" value="OLFACTORY RECEPTOR"/>
    <property type="match status" value="1"/>
</dbReference>
<feature type="transmembrane region" description="Helical" evidence="11">
    <location>
        <begin position="204"/>
        <end position="227"/>
    </location>
</feature>
<evidence type="ECO:0000256" key="5">
    <source>
        <dbReference type="ARBA" id="ARBA00022989"/>
    </source>
</evidence>
<dbReference type="InterPro" id="IPR050516">
    <property type="entry name" value="Olfactory_GPCR"/>
</dbReference>
<dbReference type="GO" id="GO:0004930">
    <property type="term" value="F:G protein-coupled receptor activity"/>
    <property type="evidence" value="ECO:0007669"/>
    <property type="project" value="UniProtKB-KW"/>
</dbReference>
<evidence type="ECO:0000256" key="6">
    <source>
        <dbReference type="ARBA" id="ARBA00023040"/>
    </source>
</evidence>
<keyword evidence="14" id="KW-1185">Reference proteome</keyword>
<reference evidence="13" key="1">
    <citation type="thesis" date="2020" institute="ProQuest LLC" country="789 East Eisenhower Parkway, Ann Arbor, MI, USA">
        <title>Comparative Genomics and Chromosome Evolution.</title>
        <authorList>
            <person name="Mudd A.B."/>
        </authorList>
    </citation>
    <scope>NUCLEOTIDE SEQUENCE</scope>
    <source>
        <strain evidence="13">1538</strain>
        <tissue evidence="13">Blood</tissue>
    </source>
</reference>
<dbReference type="PRINTS" id="PR00245">
    <property type="entry name" value="OLFACTORYR"/>
</dbReference>
<evidence type="ECO:0000256" key="2">
    <source>
        <dbReference type="ARBA" id="ARBA00022475"/>
    </source>
</evidence>
<feature type="domain" description="G-protein coupled receptors family 1 profile" evidence="12">
    <location>
        <begin position="8"/>
        <end position="257"/>
    </location>
</feature>
<dbReference type="GO" id="GO:0005886">
    <property type="term" value="C:plasma membrane"/>
    <property type="evidence" value="ECO:0007669"/>
    <property type="project" value="UniProtKB-SubCell"/>
</dbReference>
<keyword evidence="7 11" id="KW-0472">Membrane</keyword>
<keyword evidence="9 10" id="KW-0807">Transducer</keyword>
<dbReference type="EMBL" id="DYDO01000002">
    <property type="protein sequence ID" value="DBA30205.1"/>
    <property type="molecule type" value="Genomic_DNA"/>
</dbReference>
<keyword evidence="8 10" id="KW-0675">Receptor</keyword>
<dbReference type="PRINTS" id="PR00237">
    <property type="entry name" value="GPCRRHODOPSN"/>
</dbReference>
<evidence type="ECO:0000256" key="10">
    <source>
        <dbReference type="RuleBase" id="RU000688"/>
    </source>
</evidence>